<comment type="caution">
    <text evidence="3">The sequence shown here is derived from an EMBL/GenBank/DDBJ whole genome shotgun (WGS) entry which is preliminary data.</text>
</comment>
<evidence type="ECO:0000313" key="3">
    <source>
        <dbReference type="EMBL" id="KAF9502365.1"/>
    </source>
</evidence>
<dbReference type="InterPro" id="IPR050357">
    <property type="entry name" value="Arrestin_domain-protein"/>
</dbReference>
<dbReference type="GO" id="GO:0005829">
    <property type="term" value="C:cytosol"/>
    <property type="evidence" value="ECO:0007669"/>
    <property type="project" value="TreeGrafter"/>
</dbReference>
<feature type="region of interest" description="Disordered" evidence="1">
    <location>
        <begin position="496"/>
        <end position="522"/>
    </location>
</feature>
<proteinExistence type="predicted"/>
<feature type="compositionally biased region" description="Basic and acidic residues" evidence="1">
    <location>
        <begin position="855"/>
        <end position="865"/>
    </location>
</feature>
<dbReference type="GO" id="GO:0031625">
    <property type="term" value="F:ubiquitin protein ligase binding"/>
    <property type="evidence" value="ECO:0007669"/>
    <property type="project" value="TreeGrafter"/>
</dbReference>
<feature type="compositionally biased region" description="Polar residues" evidence="1">
    <location>
        <begin position="801"/>
        <end position="815"/>
    </location>
</feature>
<dbReference type="SUPFAM" id="SSF81296">
    <property type="entry name" value="E set domains"/>
    <property type="match status" value="1"/>
</dbReference>
<name>A0A9P6ABL9_PLEER</name>
<evidence type="ECO:0000313" key="4">
    <source>
        <dbReference type="Proteomes" id="UP000807025"/>
    </source>
</evidence>
<dbReference type="GO" id="GO:0005886">
    <property type="term" value="C:plasma membrane"/>
    <property type="evidence" value="ECO:0007669"/>
    <property type="project" value="TreeGrafter"/>
</dbReference>
<keyword evidence="4" id="KW-1185">Reference proteome</keyword>
<dbReference type="PANTHER" id="PTHR11188">
    <property type="entry name" value="ARRESTIN DOMAIN CONTAINING PROTEIN"/>
    <property type="match status" value="1"/>
</dbReference>
<feature type="compositionally biased region" description="Polar residues" evidence="1">
    <location>
        <begin position="552"/>
        <end position="563"/>
    </location>
</feature>
<dbReference type="GO" id="GO:0030674">
    <property type="term" value="F:protein-macromolecule adaptor activity"/>
    <property type="evidence" value="ECO:0007669"/>
    <property type="project" value="TreeGrafter"/>
</dbReference>
<reference evidence="3" key="1">
    <citation type="submission" date="2020-11" db="EMBL/GenBank/DDBJ databases">
        <authorList>
            <consortium name="DOE Joint Genome Institute"/>
            <person name="Ahrendt S."/>
            <person name="Riley R."/>
            <person name="Andreopoulos W."/>
            <person name="Labutti K."/>
            <person name="Pangilinan J."/>
            <person name="Ruiz-Duenas F.J."/>
            <person name="Barrasa J.M."/>
            <person name="Sanchez-Garcia M."/>
            <person name="Camarero S."/>
            <person name="Miyauchi S."/>
            <person name="Serrano A."/>
            <person name="Linde D."/>
            <person name="Babiker R."/>
            <person name="Drula E."/>
            <person name="Ayuso-Fernandez I."/>
            <person name="Pacheco R."/>
            <person name="Padilla G."/>
            <person name="Ferreira P."/>
            <person name="Barriuso J."/>
            <person name="Kellner H."/>
            <person name="Castanera R."/>
            <person name="Alfaro M."/>
            <person name="Ramirez L."/>
            <person name="Pisabarro A.G."/>
            <person name="Kuo A."/>
            <person name="Tritt A."/>
            <person name="Lipzen A."/>
            <person name="He G."/>
            <person name="Yan M."/>
            <person name="Ng V."/>
            <person name="Cullen D."/>
            <person name="Martin F."/>
            <person name="Rosso M.-N."/>
            <person name="Henrissat B."/>
            <person name="Hibbett D."/>
            <person name="Martinez A.T."/>
            <person name="Grigoriev I.V."/>
        </authorList>
    </citation>
    <scope>NUCLEOTIDE SEQUENCE</scope>
    <source>
        <strain evidence="3">ATCC 90797</strain>
    </source>
</reference>
<protein>
    <recommendedName>
        <fullName evidence="2">Arrestin C-terminal-like domain-containing protein</fullName>
    </recommendedName>
</protein>
<feature type="region of interest" description="Disordered" evidence="1">
    <location>
        <begin position="552"/>
        <end position="586"/>
    </location>
</feature>
<organism evidence="3 4">
    <name type="scientific">Pleurotus eryngii</name>
    <name type="common">Boletus of the steppes</name>
    <dbReference type="NCBI Taxonomy" id="5323"/>
    <lineage>
        <taxon>Eukaryota</taxon>
        <taxon>Fungi</taxon>
        <taxon>Dikarya</taxon>
        <taxon>Basidiomycota</taxon>
        <taxon>Agaricomycotina</taxon>
        <taxon>Agaricomycetes</taxon>
        <taxon>Agaricomycetidae</taxon>
        <taxon>Agaricales</taxon>
        <taxon>Pleurotineae</taxon>
        <taxon>Pleurotaceae</taxon>
        <taxon>Pleurotus</taxon>
    </lineage>
</organism>
<dbReference type="PANTHER" id="PTHR11188:SF17">
    <property type="entry name" value="FI21816P1"/>
    <property type="match status" value="1"/>
</dbReference>
<feature type="compositionally biased region" description="Polar residues" evidence="1">
    <location>
        <begin position="763"/>
        <end position="772"/>
    </location>
</feature>
<dbReference type="InterPro" id="IPR014752">
    <property type="entry name" value="Arrestin-like_C"/>
</dbReference>
<dbReference type="GO" id="GO:0070086">
    <property type="term" value="P:ubiquitin-dependent endocytosis"/>
    <property type="evidence" value="ECO:0007669"/>
    <property type="project" value="TreeGrafter"/>
</dbReference>
<accession>A0A9P6ABL9</accession>
<gene>
    <name evidence="3" type="ORF">BDN71DRAFT_35009</name>
</gene>
<dbReference type="AlphaFoldDB" id="A0A9P6ABL9"/>
<dbReference type="OrthoDB" id="298939at2759"/>
<dbReference type="SMART" id="SM01017">
    <property type="entry name" value="Arrestin_C"/>
    <property type="match status" value="1"/>
</dbReference>
<sequence length="865" mass="93774">MSEGALVPPALLAYTLHSQSAITRTIGRAAIGDTLVEFGIDESGSTTFMDGQRIGVLSPGGSSGEARSKCITNPAVSEAALSRHGTLLSTGAPSGRNAAELNCLLGDSSAKLRAGALLLPQPGPGQITRHDLTALEQAKPRARVEVDIILGSDACVEGTVLTGRILVNIRNRLTKESVIMIGGGKLRLIGFESISNEHTRHMFYQCGSPLSAISKGSDAMYGSKLDQEGFGLAREGNYILPFSLPIPLDGEFGKPKGPFTNSGIAVRYIAMISLKVKDICTSKRSITHFYRYCIVWPRLNPSAVLAPSIKPLRSSVSKGLFMGGNGKVELTASLHRPSWVAGQQCCVCISIVNYTNKRIKRISISLVRLVVVFVPQPELDASSRCSGDIDPDSCQTSTSRKQVAESILEMGTFGNKGRASAKGWWTGVAPNERYAFMHTILLPSDALTLKRSRLLEVKYELCVTASAGPLSSNPEAILPIDIVNFFSLDPPPSSAFSLVTETSNESRHDSPAPRVGVQQDRPTASNIFISDETHGSDTPADELPLESLAYDTANSPDQRSLGNSDHDDSSDDLEQTDENDGPKLGNIALRDDCDDFVQHAINSAKIDSIYGENALRFSDLYVQDTQESSNALIETKEGFERDCDQFEERMQALESPIDKSCDATRPSTFVRENHRLHDLPSHQVATGSLRYGPRPNRPSRPSFAARVQEKMKAAGFDQAHDFGSEAEQFDFDGAHEPDLDKIHRLAISDLNAEPPTDDHLIPTTHTNSQVGAQSPYKGSRMLPQPPDSEGPIAPSMMPNDAPNTSSTRFETLSSVQPPPPSEPLTDSACVVDKEQPTRLANSLGENESPVKKRIREMEERLRAQT</sequence>
<dbReference type="Pfam" id="PF02752">
    <property type="entry name" value="Arrestin_C"/>
    <property type="match status" value="1"/>
</dbReference>
<feature type="domain" description="Arrestin C-terminal-like" evidence="2">
    <location>
        <begin position="324"/>
        <end position="485"/>
    </location>
</feature>
<dbReference type="InterPro" id="IPR014756">
    <property type="entry name" value="Ig_E-set"/>
</dbReference>
<dbReference type="EMBL" id="MU154521">
    <property type="protein sequence ID" value="KAF9502365.1"/>
    <property type="molecule type" value="Genomic_DNA"/>
</dbReference>
<feature type="compositionally biased region" description="Acidic residues" evidence="1">
    <location>
        <begin position="568"/>
        <end position="579"/>
    </location>
</feature>
<dbReference type="InterPro" id="IPR011022">
    <property type="entry name" value="Arrestin_C-like"/>
</dbReference>
<dbReference type="Gene3D" id="2.60.40.640">
    <property type="match status" value="1"/>
</dbReference>
<evidence type="ECO:0000256" key="1">
    <source>
        <dbReference type="SAM" id="MobiDB-lite"/>
    </source>
</evidence>
<feature type="region of interest" description="Disordered" evidence="1">
    <location>
        <begin position="751"/>
        <end position="865"/>
    </location>
</feature>
<dbReference type="Proteomes" id="UP000807025">
    <property type="component" value="Unassembled WGS sequence"/>
</dbReference>
<evidence type="ECO:0000259" key="2">
    <source>
        <dbReference type="SMART" id="SM01017"/>
    </source>
</evidence>